<accession>A0A2H1V798</accession>
<name>A0A2H1V798_SPOFR</name>
<feature type="transmembrane region" description="Helical" evidence="1">
    <location>
        <begin position="181"/>
        <end position="207"/>
    </location>
</feature>
<reference evidence="2" key="1">
    <citation type="submission" date="2016-07" db="EMBL/GenBank/DDBJ databases">
        <authorList>
            <person name="Bretaudeau A."/>
        </authorList>
    </citation>
    <scope>NUCLEOTIDE SEQUENCE</scope>
    <source>
        <strain evidence="2">Rice</strain>
        <tissue evidence="2">Whole body</tissue>
    </source>
</reference>
<dbReference type="AlphaFoldDB" id="A0A2H1V798"/>
<protein>
    <submittedName>
        <fullName evidence="2">SFRICE000054.2</fullName>
    </submittedName>
</protein>
<organism evidence="2">
    <name type="scientific">Spodoptera frugiperda</name>
    <name type="common">Fall armyworm</name>
    <dbReference type="NCBI Taxonomy" id="7108"/>
    <lineage>
        <taxon>Eukaryota</taxon>
        <taxon>Metazoa</taxon>
        <taxon>Ecdysozoa</taxon>
        <taxon>Arthropoda</taxon>
        <taxon>Hexapoda</taxon>
        <taxon>Insecta</taxon>
        <taxon>Pterygota</taxon>
        <taxon>Neoptera</taxon>
        <taxon>Endopterygota</taxon>
        <taxon>Lepidoptera</taxon>
        <taxon>Glossata</taxon>
        <taxon>Ditrysia</taxon>
        <taxon>Noctuoidea</taxon>
        <taxon>Noctuidae</taxon>
        <taxon>Amphipyrinae</taxon>
        <taxon>Spodoptera</taxon>
    </lineage>
</organism>
<feature type="transmembrane region" description="Helical" evidence="1">
    <location>
        <begin position="156"/>
        <end position="175"/>
    </location>
</feature>
<sequence length="293" mass="34600">MFKLETYKRRNKVQICKNHNASDTLVPKDVQLMIRPLNLMQNIFCCPKYWIKDNTIMPIGYLSKLMSLSFTIICIICIIYRLYDRIKIDIVNNQGQISNLVTRMGSLVSTITGFLVNYWTTVVFTDNNVVLMLKFIAIHKFLNNEIAFRRFTISNWICVISFFSFEILFILYISSSFKLPLHNVVCGMLIISFDGNIVYATLIIKLLKDKVDLWNIKNYQLGAMDDRERKMYSKKIFDAYVNILDCYEQYCICFQQHIVFHCIYSFAEIVIYFQIGIQFNIKMLSNVLKMYLF</sequence>
<evidence type="ECO:0000256" key="1">
    <source>
        <dbReference type="SAM" id="Phobius"/>
    </source>
</evidence>
<evidence type="ECO:0000313" key="2">
    <source>
        <dbReference type="EMBL" id="SOQ36723.1"/>
    </source>
</evidence>
<dbReference type="EMBL" id="ODYU01001051">
    <property type="protein sequence ID" value="SOQ36723.1"/>
    <property type="molecule type" value="Genomic_DNA"/>
</dbReference>
<keyword evidence="1" id="KW-1133">Transmembrane helix</keyword>
<gene>
    <name evidence="2" type="primary">SFRICE000054.2</name>
    <name evidence="2" type="ORF">SFRICE_000054.2</name>
</gene>
<feature type="transmembrane region" description="Helical" evidence="1">
    <location>
        <begin position="116"/>
        <end position="136"/>
    </location>
</feature>
<feature type="transmembrane region" description="Helical" evidence="1">
    <location>
        <begin position="65"/>
        <end position="83"/>
    </location>
</feature>
<keyword evidence="1" id="KW-0812">Transmembrane</keyword>
<proteinExistence type="predicted"/>
<keyword evidence="1" id="KW-0472">Membrane</keyword>